<evidence type="ECO:0000313" key="2">
    <source>
        <dbReference type="EMBL" id="MFD1722516.1"/>
    </source>
</evidence>
<gene>
    <name evidence="2" type="ORF">ACFSBI_13245</name>
</gene>
<dbReference type="Proteomes" id="UP001597347">
    <property type="component" value="Unassembled WGS sequence"/>
</dbReference>
<proteinExistence type="predicted"/>
<protein>
    <submittedName>
        <fullName evidence="2">Uncharacterized protein</fullName>
    </submittedName>
</protein>
<reference evidence="3" key="1">
    <citation type="journal article" date="2019" name="Int. J. Syst. Evol. Microbiol.">
        <title>The Global Catalogue of Microorganisms (GCM) 10K type strain sequencing project: providing services to taxonomists for standard genome sequencing and annotation.</title>
        <authorList>
            <consortium name="The Broad Institute Genomics Platform"/>
            <consortium name="The Broad Institute Genome Sequencing Center for Infectious Disease"/>
            <person name="Wu L."/>
            <person name="Ma J."/>
        </authorList>
    </citation>
    <scope>NUCLEOTIDE SEQUENCE [LARGE SCALE GENOMIC DNA]</scope>
    <source>
        <strain evidence="3">CGMCC 1.12471</strain>
    </source>
</reference>
<feature type="compositionally biased region" description="Basic and acidic residues" evidence="1">
    <location>
        <begin position="108"/>
        <end position="129"/>
    </location>
</feature>
<organism evidence="2 3">
    <name type="scientific">Amnibacterium endophyticum</name>
    <dbReference type="NCBI Taxonomy" id="2109337"/>
    <lineage>
        <taxon>Bacteria</taxon>
        <taxon>Bacillati</taxon>
        <taxon>Actinomycetota</taxon>
        <taxon>Actinomycetes</taxon>
        <taxon>Micrococcales</taxon>
        <taxon>Microbacteriaceae</taxon>
        <taxon>Amnibacterium</taxon>
    </lineage>
</organism>
<sequence>RAALRHEDDPQTRFAELRDALIAWVDSPKRAKRLFSEKAAAPAPAARRQPAPTPAPAPTQTPNQKPDDAAAAPAAVAATGAAARPAPSASEARDDAEYDEVPAWRRTRSAERLQQQRDARDEPPREDTAPVRLQRAHRADPAPIEEAEQLERVHAHQASPFSRPSSDRPRPVADEAPVAGQEQGSEQEPERPEKPEWLDDYDDEAHVTQTMNLKTPPPVSASALRDRSSTGDIVPRP</sequence>
<name>A0ABW4LJZ9_9MICO</name>
<dbReference type="EMBL" id="JBHUEA010000022">
    <property type="protein sequence ID" value="MFD1722516.1"/>
    <property type="molecule type" value="Genomic_DNA"/>
</dbReference>
<accession>A0ABW4LJZ9</accession>
<evidence type="ECO:0000256" key="1">
    <source>
        <dbReference type="SAM" id="MobiDB-lite"/>
    </source>
</evidence>
<feature type="compositionally biased region" description="Low complexity" evidence="1">
    <location>
        <begin position="69"/>
        <end position="90"/>
    </location>
</feature>
<keyword evidence="3" id="KW-1185">Reference proteome</keyword>
<feature type="region of interest" description="Disordered" evidence="1">
    <location>
        <begin position="35"/>
        <end position="237"/>
    </location>
</feature>
<feature type="compositionally biased region" description="Low complexity" evidence="1">
    <location>
        <begin position="39"/>
        <end position="50"/>
    </location>
</feature>
<comment type="caution">
    <text evidence="2">The sequence shown here is derived from an EMBL/GenBank/DDBJ whole genome shotgun (WGS) entry which is preliminary data.</text>
</comment>
<feature type="compositionally biased region" description="Basic and acidic residues" evidence="1">
    <location>
        <begin position="188"/>
        <end position="197"/>
    </location>
</feature>
<feature type="non-terminal residue" evidence="2">
    <location>
        <position position="1"/>
    </location>
</feature>
<evidence type="ECO:0000313" key="3">
    <source>
        <dbReference type="Proteomes" id="UP001597347"/>
    </source>
</evidence>